<dbReference type="OrthoDB" id="3770261at2"/>
<sequence>MATGNGNDLARARLAGSNLVGLTHERSSKFKKEAAREASLRIGELLKQADIRVWQDTGLVQKGISAADYWLQQCILVLQQAPLTINIEPFKFFGAAVSGDRVQSIWNRLRSKGPGYTDFREGAEQTMFGYDDGDGTVNGVNVGQDIKKYGSTGGMGANGQPRSHSFVGDMRPKYAGVNFSWASCGAACTYGMSHFVLKDYLRMNAAYAPRDSFGVESRSQIGSFFNLEPILANCATYVLEQIMQSARTRVPPGPPANPPVMPIFFHEKAKGGDGSKGSDYIEAILHTEVVFGRDVEVLRIARQEVRDTKTGDPIKNKTWTVKKATIEKNIKAFSKQHGVKVEYF</sequence>
<dbReference type="RefSeq" id="WP_054021519.1">
    <property type="nucleotide sequence ID" value="NZ_BBYR01000051.1"/>
</dbReference>
<dbReference type="Proteomes" id="UP000037660">
    <property type="component" value="Unassembled WGS sequence"/>
</dbReference>
<evidence type="ECO:0000313" key="2">
    <source>
        <dbReference type="Proteomes" id="UP000037660"/>
    </source>
</evidence>
<organism evidence="1 2">
    <name type="scientific">Piscinibacter sakaiensis</name>
    <name type="common">Ideonella sakaiensis</name>
    <dbReference type="NCBI Taxonomy" id="1547922"/>
    <lineage>
        <taxon>Bacteria</taxon>
        <taxon>Pseudomonadati</taxon>
        <taxon>Pseudomonadota</taxon>
        <taxon>Betaproteobacteria</taxon>
        <taxon>Burkholderiales</taxon>
        <taxon>Sphaerotilaceae</taxon>
        <taxon>Piscinibacter</taxon>
    </lineage>
</organism>
<gene>
    <name evidence="1" type="ORF">ISF6_3544</name>
</gene>
<reference evidence="1 2" key="2">
    <citation type="journal article" date="2016" name="Science">
        <title>A bacterium that degrades and assimilates poly(ethylene terephthalate).</title>
        <authorList>
            <person name="Yoshida S."/>
            <person name="Hiraga K."/>
            <person name="Takehana T."/>
            <person name="Taniguchi I."/>
            <person name="Yamaji H."/>
            <person name="Maeda Y."/>
            <person name="Toyohara K."/>
            <person name="Miyamoto K."/>
            <person name="Kimura Y."/>
            <person name="Oda K."/>
        </authorList>
    </citation>
    <scope>NUCLEOTIDE SEQUENCE [LARGE SCALE GENOMIC DNA]</scope>
    <source>
        <strain evidence="2">NBRC 110686 / TISTR 2288 / 201-F6</strain>
    </source>
</reference>
<dbReference type="AlphaFoldDB" id="A0A0K8P4X9"/>
<evidence type="ECO:0000313" key="1">
    <source>
        <dbReference type="EMBL" id="GAP37599.1"/>
    </source>
</evidence>
<accession>A0A0K8P4X9</accession>
<keyword evidence="2" id="KW-1185">Reference proteome</keyword>
<protein>
    <submittedName>
        <fullName evidence="1">Putative bacteriophage protein</fullName>
    </submittedName>
</protein>
<dbReference type="EMBL" id="BBYR01000051">
    <property type="protein sequence ID" value="GAP37599.1"/>
    <property type="molecule type" value="Genomic_DNA"/>
</dbReference>
<reference evidence="2" key="1">
    <citation type="submission" date="2015-07" db="EMBL/GenBank/DDBJ databases">
        <title>Discovery of a poly(ethylene terephthalate assimilation.</title>
        <authorList>
            <person name="Yoshida S."/>
            <person name="Hiraga K."/>
            <person name="Takehana T."/>
            <person name="Taniguchi I."/>
            <person name="Yamaji H."/>
            <person name="Maeda Y."/>
            <person name="Toyohara K."/>
            <person name="Miyamoto K."/>
            <person name="Kimura Y."/>
            <person name="Oda K."/>
        </authorList>
    </citation>
    <scope>NUCLEOTIDE SEQUENCE [LARGE SCALE GENOMIC DNA]</scope>
    <source>
        <strain evidence="2">NBRC 110686 / TISTR 2288 / 201-F6</strain>
    </source>
</reference>
<name>A0A0K8P4X9_PISS1</name>
<comment type="caution">
    <text evidence="1">The sequence shown here is derived from an EMBL/GenBank/DDBJ whole genome shotgun (WGS) entry which is preliminary data.</text>
</comment>
<proteinExistence type="predicted"/>